<dbReference type="Proteomes" id="UP000028705">
    <property type="component" value="Unassembled WGS sequence"/>
</dbReference>
<evidence type="ECO:0000313" key="2">
    <source>
        <dbReference type="Proteomes" id="UP000028705"/>
    </source>
</evidence>
<reference evidence="1 2" key="1">
    <citation type="submission" date="2014-07" db="EMBL/GenBank/DDBJ databases">
        <title>Genome of Chryseobacterium soli DSM 19298.</title>
        <authorList>
            <person name="Stropko S.J."/>
            <person name="Pipes S.E."/>
            <person name="Newman J."/>
        </authorList>
    </citation>
    <scope>NUCLEOTIDE SEQUENCE [LARGE SCALE GENOMIC DNA]</scope>
    <source>
        <strain evidence="1 2">DSM 19298</strain>
    </source>
</reference>
<dbReference type="EMBL" id="JPRH01000007">
    <property type="protein sequence ID" value="KFF11271.1"/>
    <property type="molecule type" value="Genomic_DNA"/>
</dbReference>
<proteinExistence type="predicted"/>
<name>A0A086A3K7_9FLAO</name>
<gene>
    <name evidence="1" type="ORF">IW15_16075</name>
</gene>
<protein>
    <submittedName>
        <fullName evidence="1">Uncharacterized protein</fullName>
    </submittedName>
</protein>
<sequence>MITDSENNMMNQTFSLHTLGGRRFFLFILLLINFQIIQAICVHNEAPLSDSTSTFIVVSEGTIISGMEQVHVSQPKKEKIEKTFKRKNLTASNKRNQKKEKIFSQRVENSPKAVSIFIRNTPSEKSLLAISDHDKQIVSPNQHTMKFLLFGSENKTPTLVYLLDIFLKKVHKDQWLSNLKFFRNFNRPPPFIKRATA</sequence>
<evidence type="ECO:0000313" key="1">
    <source>
        <dbReference type="EMBL" id="KFF11271.1"/>
    </source>
</evidence>
<accession>A0A086A3K7</accession>
<dbReference type="AlphaFoldDB" id="A0A086A3K7"/>
<dbReference type="eggNOG" id="ENOG50311KI">
    <property type="taxonomic scope" value="Bacteria"/>
</dbReference>
<comment type="caution">
    <text evidence="1">The sequence shown here is derived from an EMBL/GenBank/DDBJ whole genome shotgun (WGS) entry which is preliminary data.</text>
</comment>
<organism evidence="1 2">
    <name type="scientific">Chryseobacterium soli</name>
    <dbReference type="NCBI Taxonomy" id="445961"/>
    <lineage>
        <taxon>Bacteria</taxon>
        <taxon>Pseudomonadati</taxon>
        <taxon>Bacteroidota</taxon>
        <taxon>Flavobacteriia</taxon>
        <taxon>Flavobacteriales</taxon>
        <taxon>Weeksellaceae</taxon>
        <taxon>Chryseobacterium group</taxon>
        <taxon>Chryseobacterium</taxon>
    </lineage>
</organism>
<keyword evidence="2" id="KW-1185">Reference proteome</keyword>